<proteinExistence type="predicted"/>
<gene>
    <name evidence="2" type="ORF">CDO81_18915</name>
</gene>
<keyword evidence="3" id="KW-1185">Reference proteome</keyword>
<sequence length="663" mass="73008">MSCSTPRRRWPLGLALLACMAGAAQAQQAEPAADPWKVDIYYENDTRVRGKDATGQSVGLSKFRNTLQVEADKKLGDGWALHAILRGSYDGVYRLNDDQYGNRAGGGVLLQSTGGPPPLPHGGGAVNRAVVAGLGLTTNTFGFNSTNPAAPNYNPNDGLRLLGDRWHSTQNGGVELAVPVRPCDVDSRGCVDFGGYGNKTRSQLETPEFNNRADALRELYVTRSVDLDAGQQLFLKLGRQQVVWGRTDLFRVLDVINPVDYSRNNIYDELQDIRIPMWIAQAEWRMGSSDSMQDRNLQLIWNVDKFRPNNLGQCGTANTILDAGCFFRGMKNLWDNGGTVSNFANVGPGVLLSTDFGPGQIGIRSVDLPKWNLQNTQVGVKYEGVTQGGLSFSLNALSYRSQLPSLHGGKAAQNVFTGQPCNDGTGHCPFLIAFDVAYPRVNMIGGSVDLQWEAANAAVRVEGALTQGEEFANTARPELYSKNKVWRSVIGIDRPTFIPFINPNRTTLISAQLFYQHIFDHERQQGPFGTVGMPDWKDNVIGTLLIKAFLAGDRVSPQLITAYDVRARALVMSPQLDWLVSNKLKLSFGGNFKTRSDDERWKFDDCRSCNPWPPFTAPFGDADPMTAYSRGLGGLEPLGRFRAGPIGSAWKENELYFTARYQF</sequence>
<dbReference type="EMBL" id="NISI01000007">
    <property type="protein sequence ID" value="OWR02884.1"/>
    <property type="molecule type" value="Genomic_DNA"/>
</dbReference>
<reference evidence="2 3" key="1">
    <citation type="journal article" date="2007" name="Int. J. Syst. Evol. Microbiol.">
        <title>Description of Pelomonas aquatica sp. nov. and Pelomonas puraquae sp. nov., isolated from industrial and haemodialysis water.</title>
        <authorList>
            <person name="Gomila M."/>
            <person name="Bowien B."/>
            <person name="Falsen E."/>
            <person name="Moore E.R."/>
            <person name="Lalucat J."/>
        </authorList>
    </citation>
    <scope>NUCLEOTIDE SEQUENCE [LARGE SCALE GENOMIC DNA]</scope>
    <source>
        <strain evidence="2 3">CCUG 52769</strain>
    </source>
</reference>
<organism evidence="2 3">
    <name type="scientific">Roseateles puraquae</name>
    <dbReference type="NCBI Taxonomy" id="431059"/>
    <lineage>
        <taxon>Bacteria</taxon>
        <taxon>Pseudomonadati</taxon>
        <taxon>Pseudomonadota</taxon>
        <taxon>Betaproteobacteria</taxon>
        <taxon>Burkholderiales</taxon>
        <taxon>Sphaerotilaceae</taxon>
        <taxon>Roseateles</taxon>
    </lineage>
</organism>
<dbReference type="OrthoDB" id="9801336at2"/>
<keyword evidence="1" id="KW-0732">Signal</keyword>
<evidence type="ECO:0000256" key="1">
    <source>
        <dbReference type="SAM" id="SignalP"/>
    </source>
</evidence>
<dbReference type="InterPro" id="IPR010727">
    <property type="entry name" value="DUF1302"/>
</dbReference>
<feature type="chain" id="PRO_5013010356" evidence="1">
    <location>
        <begin position="27"/>
        <end position="663"/>
    </location>
</feature>
<dbReference type="Proteomes" id="UP000197446">
    <property type="component" value="Unassembled WGS sequence"/>
</dbReference>
<feature type="signal peptide" evidence="1">
    <location>
        <begin position="1"/>
        <end position="26"/>
    </location>
</feature>
<dbReference type="Pfam" id="PF06980">
    <property type="entry name" value="DUF1302"/>
    <property type="match status" value="1"/>
</dbReference>
<evidence type="ECO:0000313" key="3">
    <source>
        <dbReference type="Proteomes" id="UP000197446"/>
    </source>
</evidence>
<comment type="caution">
    <text evidence="2">The sequence shown here is derived from an EMBL/GenBank/DDBJ whole genome shotgun (WGS) entry which is preliminary data.</text>
</comment>
<evidence type="ECO:0000313" key="2">
    <source>
        <dbReference type="EMBL" id="OWR02884.1"/>
    </source>
</evidence>
<protein>
    <submittedName>
        <fullName evidence="2">DUF1302 domain-containing protein</fullName>
    </submittedName>
</protein>
<dbReference type="AlphaFoldDB" id="A0A254N5M4"/>
<accession>A0A254N5M4</accession>
<name>A0A254N5M4_9BURK</name>
<dbReference type="RefSeq" id="WP_088484772.1">
    <property type="nucleotide sequence ID" value="NZ_NISI01000007.1"/>
</dbReference>